<organism evidence="2 3">
    <name type="scientific">Hoeflea halophila</name>
    <dbReference type="NCBI Taxonomy" id="714899"/>
    <lineage>
        <taxon>Bacteria</taxon>
        <taxon>Pseudomonadati</taxon>
        <taxon>Pseudomonadota</taxon>
        <taxon>Alphaproteobacteria</taxon>
        <taxon>Hyphomicrobiales</taxon>
        <taxon>Rhizobiaceae</taxon>
        <taxon>Hoeflea</taxon>
    </lineage>
</organism>
<dbReference type="AlphaFoldDB" id="A0A286IF92"/>
<feature type="compositionally biased region" description="Basic and acidic residues" evidence="1">
    <location>
        <begin position="1"/>
        <end position="19"/>
    </location>
</feature>
<gene>
    <name evidence="2" type="ORF">SAMN05877838_2917</name>
</gene>
<dbReference type="EMBL" id="OCPC01000004">
    <property type="protein sequence ID" value="SOE18009.1"/>
    <property type="molecule type" value="Genomic_DNA"/>
</dbReference>
<protein>
    <submittedName>
        <fullName evidence="2">Uncharacterized protein</fullName>
    </submittedName>
</protein>
<feature type="region of interest" description="Disordered" evidence="1">
    <location>
        <begin position="1"/>
        <end position="33"/>
    </location>
</feature>
<keyword evidence="3" id="KW-1185">Reference proteome</keyword>
<accession>A0A286IF92</accession>
<evidence type="ECO:0000313" key="3">
    <source>
        <dbReference type="Proteomes" id="UP000219465"/>
    </source>
</evidence>
<sequence>MAATRRVEAAKPAIRDRSEAGSTGPRLRPPRYATGIIDANTPMLPVVKQTIPERSAYMTCLFAGSIKKASVETTEGHARRIPEG</sequence>
<reference evidence="3" key="1">
    <citation type="submission" date="2017-08" db="EMBL/GenBank/DDBJ databases">
        <authorList>
            <person name="Varghese N."/>
            <person name="Submissions S."/>
        </authorList>
    </citation>
    <scope>NUCLEOTIDE SEQUENCE [LARGE SCALE GENOMIC DNA]</scope>
    <source>
        <strain evidence="3">KCTC 23107</strain>
    </source>
</reference>
<proteinExistence type="predicted"/>
<evidence type="ECO:0000256" key="1">
    <source>
        <dbReference type="SAM" id="MobiDB-lite"/>
    </source>
</evidence>
<evidence type="ECO:0000313" key="2">
    <source>
        <dbReference type="EMBL" id="SOE18009.1"/>
    </source>
</evidence>
<name>A0A286IF92_9HYPH</name>
<dbReference type="Proteomes" id="UP000219465">
    <property type="component" value="Unassembled WGS sequence"/>
</dbReference>